<keyword evidence="3" id="KW-0418">Kinase</keyword>
<reference evidence="7" key="1">
    <citation type="submission" date="2022-11" db="UniProtKB">
        <authorList>
            <consortium name="WormBaseParasite"/>
        </authorList>
    </citation>
    <scope>IDENTIFICATION</scope>
</reference>
<dbReference type="GO" id="GO:0005829">
    <property type="term" value="C:cytosol"/>
    <property type="evidence" value="ECO:0007669"/>
    <property type="project" value="TreeGrafter"/>
</dbReference>
<evidence type="ECO:0000256" key="3">
    <source>
        <dbReference type="ARBA" id="ARBA00022777"/>
    </source>
</evidence>
<dbReference type="GO" id="GO:0042594">
    <property type="term" value="P:response to starvation"/>
    <property type="evidence" value="ECO:0007669"/>
    <property type="project" value="TreeGrafter"/>
</dbReference>
<dbReference type="AlphaFoldDB" id="A0A914C9N2"/>
<keyword evidence="1" id="KW-0808">Transferase</keyword>
<evidence type="ECO:0000256" key="4">
    <source>
        <dbReference type="ARBA" id="ARBA00022840"/>
    </source>
</evidence>
<dbReference type="GO" id="GO:0061709">
    <property type="term" value="P:reticulophagy"/>
    <property type="evidence" value="ECO:0007669"/>
    <property type="project" value="TreeGrafter"/>
</dbReference>
<dbReference type="GO" id="GO:0000422">
    <property type="term" value="P:autophagy of mitochondrion"/>
    <property type="evidence" value="ECO:0007669"/>
    <property type="project" value="TreeGrafter"/>
</dbReference>
<evidence type="ECO:0000259" key="5">
    <source>
        <dbReference type="PROSITE" id="PS50011"/>
    </source>
</evidence>
<dbReference type="InterPro" id="IPR011009">
    <property type="entry name" value="Kinase-like_dom_sf"/>
</dbReference>
<dbReference type="Pfam" id="PF00069">
    <property type="entry name" value="Pkinase"/>
    <property type="match status" value="1"/>
</dbReference>
<evidence type="ECO:0000256" key="1">
    <source>
        <dbReference type="ARBA" id="ARBA00022679"/>
    </source>
</evidence>
<protein>
    <submittedName>
        <fullName evidence="7">Protein kinase domain-containing protein</fullName>
    </submittedName>
</protein>
<dbReference type="GO" id="GO:0010506">
    <property type="term" value="P:regulation of autophagy"/>
    <property type="evidence" value="ECO:0007669"/>
    <property type="project" value="InterPro"/>
</dbReference>
<dbReference type="InterPro" id="IPR000719">
    <property type="entry name" value="Prot_kinase_dom"/>
</dbReference>
<organism evidence="6 7">
    <name type="scientific">Acrobeloides nanus</name>
    <dbReference type="NCBI Taxonomy" id="290746"/>
    <lineage>
        <taxon>Eukaryota</taxon>
        <taxon>Metazoa</taxon>
        <taxon>Ecdysozoa</taxon>
        <taxon>Nematoda</taxon>
        <taxon>Chromadorea</taxon>
        <taxon>Rhabditida</taxon>
        <taxon>Tylenchina</taxon>
        <taxon>Cephalobomorpha</taxon>
        <taxon>Cephaloboidea</taxon>
        <taxon>Cephalobidae</taxon>
        <taxon>Acrobeloides</taxon>
    </lineage>
</organism>
<evidence type="ECO:0000313" key="7">
    <source>
        <dbReference type="WBParaSite" id="ACRNAN_Path_669.g2511.t1"/>
    </source>
</evidence>
<evidence type="ECO:0000313" key="6">
    <source>
        <dbReference type="Proteomes" id="UP000887540"/>
    </source>
</evidence>
<dbReference type="GO" id="GO:0034727">
    <property type="term" value="P:piecemeal microautophagy of the nucleus"/>
    <property type="evidence" value="ECO:0007669"/>
    <property type="project" value="TreeGrafter"/>
</dbReference>
<dbReference type="GO" id="GO:0004674">
    <property type="term" value="F:protein serine/threonine kinase activity"/>
    <property type="evidence" value="ECO:0007669"/>
    <property type="project" value="InterPro"/>
</dbReference>
<dbReference type="GO" id="GO:0005776">
    <property type="term" value="C:autophagosome"/>
    <property type="evidence" value="ECO:0007669"/>
    <property type="project" value="TreeGrafter"/>
</dbReference>
<dbReference type="WBParaSite" id="ACRNAN_Path_669.g2511.t1">
    <property type="protein sequence ID" value="ACRNAN_Path_669.g2511.t1"/>
    <property type="gene ID" value="ACRNAN_Path_669.g2511"/>
</dbReference>
<dbReference type="GO" id="GO:0000045">
    <property type="term" value="P:autophagosome assembly"/>
    <property type="evidence" value="ECO:0007669"/>
    <property type="project" value="TreeGrafter"/>
</dbReference>
<keyword evidence="4" id="KW-0067">ATP-binding</keyword>
<proteinExistence type="predicted"/>
<name>A0A914C9N2_9BILA</name>
<sequence>MEYCDYGDLGRYLHKNRQLHEQEIRHFFVQAKNGLKSLLLSKGSLASTTCGTPYYMAPEILIGKLYNEKADLWSFGMMIYECLSGPNFFRDT</sequence>
<dbReference type="SUPFAM" id="SSF56112">
    <property type="entry name" value="Protein kinase-like (PK-like)"/>
    <property type="match status" value="1"/>
</dbReference>
<dbReference type="PROSITE" id="PS50011">
    <property type="entry name" value="PROTEIN_KINASE_DOM"/>
    <property type="match status" value="1"/>
</dbReference>
<dbReference type="GO" id="GO:0005524">
    <property type="term" value="F:ATP binding"/>
    <property type="evidence" value="ECO:0007669"/>
    <property type="project" value="UniProtKB-KW"/>
</dbReference>
<dbReference type="InterPro" id="IPR045269">
    <property type="entry name" value="Atg1-like"/>
</dbReference>
<feature type="domain" description="Protein kinase" evidence="5">
    <location>
        <begin position="1"/>
        <end position="92"/>
    </location>
</feature>
<dbReference type="Gene3D" id="1.10.510.10">
    <property type="entry name" value="Transferase(Phosphotransferase) domain 1"/>
    <property type="match status" value="2"/>
</dbReference>
<dbReference type="PANTHER" id="PTHR24348:SF22">
    <property type="entry name" value="NON-SPECIFIC SERINE_THREONINE PROTEIN KINASE"/>
    <property type="match status" value="1"/>
</dbReference>
<dbReference type="PANTHER" id="PTHR24348">
    <property type="entry name" value="SERINE/THREONINE-PROTEIN KINASE UNC-51-RELATED"/>
    <property type="match status" value="1"/>
</dbReference>
<accession>A0A914C9N2</accession>
<keyword evidence="6" id="KW-1185">Reference proteome</keyword>
<dbReference type="GO" id="GO:0034045">
    <property type="term" value="C:phagophore assembly site membrane"/>
    <property type="evidence" value="ECO:0007669"/>
    <property type="project" value="TreeGrafter"/>
</dbReference>
<dbReference type="Proteomes" id="UP000887540">
    <property type="component" value="Unplaced"/>
</dbReference>
<keyword evidence="2" id="KW-0547">Nucleotide-binding</keyword>
<evidence type="ECO:0000256" key="2">
    <source>
        <dbReference type="ARBA" id="ARBA00022741"/>
    </source>
</evidence>